<dbReference type="Proteomes" id="UP000499080">
    <property type="component" value="Unassembled WGS sequence"/>
</dbReference>
<evidence type="ECO:0000313" key="2">
    <source>
        <dbReference type="Proteomes" id="UP000499080"/>
    </source>
</evidence>
<gene>
    <name evidence="1" type="ORF">AVEN_161706_1</name>
</gene>
<accession>A0A4Y2UYR7</accession>
<protein>
    <submittedName>
        <fullName evidence="1">Uncharacterized protein</fullName>
    </submittedName>
</protein>
<reference evidence="1 2" key="1">
    <citation type="journal article" date="2019" name="Sci. Rep.">
        <title>Orb-weaving spider Araneus ventricosus genome elucidates the spidroin gene catalogue.</title>
        <authorList>
            <person name="Kono N."/>
            <person name="Nakamura H."/>
            <person name="Ohtoshi R."/>
            <person name="Moran D.A.P."/>
            <person name="Shinohara A."/>
            <person name="Yoshida Y."/>
            <person name="Fujiwara M."/>
            <person name="Mori M."/>
            <person name="Tomita M."/>
            <person name="Arakawa K."/>
        </authorList>
    </citation>
    <scope>NUCLEOTIDE SEQUENCE [LARGE SCALE GENOMIC DNA]</scope>
</reference>
<sequence>MGFFQKQCGCNSLMKEKEWNR</sequence>
<organism evidence="1 2">
    <name type="scientific">Araneus ventricosus</name>
    <name type="common">Orbweaver spider</name>
    <name type="synonym">Epeira ventricosa</name>
    <dbReference type="NCBI Taxonomy" id="182803"/>
    <lineage>
        <taxon>Eukaryota</taxon>
        <taxon>Metazoa</taxon>
        <taxon>Ecdysozoa</taxon>
        <taxon>Arthropoda</taxon>
        <taxon>Chelicerata</taxon>
        <taxon>Arachnida</taxon>
        <taxon>Araneae</taxon>
        <taxon>Araneomorphae</taxon>
        <taxon>Entelegynae</taxon>
        <taxon>Araneoidea</taxon>
        <taxon>Araneidae</taxon>
        <taxon>Araneus</taxon>
    </lineage>
</organism>
<feature type="non-terminal residue" evidence="1">
    <location>
        <position position="21"/>
    </location>
</feature>
<dbReference type="AlphaFoldDB" id="A0A4Y2UYR7"/>
<comment type="caution">
    <text evidence="1">The sequence shown here is derived from an EMBL/GenBank/DDBJ whole genome shotgun (WGS) entry which is preliminary data.</text>
</comment>
<name>A0A4Y2UYR7_ARAVE</name>
<proteinExistence type="predicted"/>
<evidence type="ECO:0000313" key="1">
    <source>
        <dbReference type="EMBL" id="GBO17578.1"/>
    </source>
</evidence>
<keyword evidence="2" id="KW-1185">Reference proteome</keyword>
<dbReference type="EMBL" id="BGPR01041315">
    <property type="protein sequence ID" value="GBO17578.1"/>
    <property type="molecule type" value="Genomic_DNA"/>
</dbReference>